<dbReference type="EMBL" id="JACQCR010000060">
    <property type="protein sequence ID" value="MBI3631202.1"/>
    <property type="molecule type" value="Genomic_DNA"/>
</dbReference>
<evidence type="ECO:0000256" key="2">
    <source>
        <dbReference type="ARBA" id="ARBA00022448"/>
    </source>
</evidence>
<evidence type="ECO:0000256" key="1">
    <source>
        <dbReference type="ARBA" id="ARBA00005417"/>
    </source>
</evidence>
<comment type="caution">
    <text evidence="6">The sequence shown here is derived from an EMBL/GenBank/DDBJ whole genome shotgun (WGS) entry which is preliminary data.</text>
</comment>
<dbReference type="CDD" id="cd03230">
    <property type="entry name" value="ABC_DR_subfamily_A"/>
    <property type="match status" value="1"/>
</dbReference>
<protein>
    <submittedName>
        <fullName evidence="6">ABC transporter ATP-binding protein</fullName>
    </submittedName>
</protein>
<dbReference type="InterPro" id="IPR003593">
    <property type="entry name" value="AAA+_ATPase"/>
</dbReference>
<accession>A0A932QYL7</accession>
<dbReference type="GO" id="GO:0005524">
    <property type="term" value="F:ATP binding"/>
    <property type="evidence" value="ECO:0007669"/>
    <property type="project" value="UniProtKB-KW"/>
</dbReference>
<dbReference type="GO" id="GO:0016887">
    <property type="term" value="F:ATP hydrolysis activity"/>
    <property type="evidence" value="ECO:0007669"/>
    <property type="project" value="InterPro"/>
</dbReference>
<dbReference type="InterPro" id="IPR050763">
    <property type="entry name" value="ABC_transporter_ATP-binding"/>
</dbReference>
<organism evidence="6 7">
    <name type="scientific">Candidatus Sungiibacteriota bacterium</name>
    <dbReference type="NCBI Taxonomy" id="2750080"/>
    <lineage>
        <taxon>Bacteria</taxon>
        <taxon>Candidatus Sungiibacteriota</taxon>
    </lineage>
</organism>
<evidence type="ECO:0000259" key="5">
    <source>
        <dbReference type="PROSITE" id="PS50893"/>
    </source>
</evidence>
<reference evidence="6" key="1">
    <citation type="submission" date="2020-07" db="EMBL/GenBank/DDBJ databases">
        <title>Huge and variable diversity of episymbiotic CPR bacteria and DPANN archaea in groundwater ecosystems.</title>
        <authorList>
            <person name="He C.Y."/>
            <person name="Keren R."/>
            <person name="Whittaker M."/>
            <person name="Farag I.F."/>
            <person name="Doudna J."/>
            <person name="Cate J.H.D."/>
            <person name="Banfield J.F."/>
        </authorList>
    </citation>
    <scope>NUCLEOTIDE SEQUENCE</scope>
    <source>
        <strain evidence="6">NC_groundwater_973_Pr1_S-0.2um_54_13</strain>
    </source>
</reference>
<dbReference type="PROSITE" id="PS50893">
    <property type="entry name" value="ABC_TRANSPORTER_2"/>
    <property type="match status" value="1"/>
</dbReference>
<keyword evidence="3" id="KW-0547">Nucleotide-binding</keyword>
<proteinExistence type="inferred from homology"/>
<gene>
    <name evidence="6" type="ORF">HY221_02595</name>
</gene>
<keyword evidence="4 6" id="KW-0067">ATP-binding</keyword>
<evidence type="ECO:0000256" key="3">
    <source>
        <dbReference type="ARBA" id="ARBA00022741"/>
    </source>
</evidence>
<dbReference type="Pfam" id="PF00005">
    <property type="entry name" value="ABC_tran"/>
    <property type="match status" value="1"/>
</dbReference>
<evidence type="ECO:0000313" key="6">
    <source>
        <dbReference type="EMBL" id="MBI3631202.1"/>
    </source>
</evidence>
<dbReference type="PANTHER" id="PTHR42711:SF5">
    <property type="entry name" value="ABC TRANSPORTER ATP-BINDING PROTEIN NATA"/>
    <property type="match status" value="1"/>
</dbReference>
<dbReference type="Proteomes" id="UP000753196">
    <property type="component" value="Unassembled WGS sequence"/>
</dbReference>
<evidence type="ECO:0000256" key="4">
    <source>
        <dbReference type="ARBA" id="ARBA00022840"/>
    </source>
</evidence>
<dbReference type="SUPFAM" id="SSF52540">
    <property type="entry name" value="P-loop containing nucleoside triphosphate hydrolases"/>
    <property type="match status" value="1"/>
</dbReference>
<dbReference type="Gene3D" id="3.40.50.300">
    <property type="entry name" value="P-loop containing nucleotide triphosphate hydrolases"/>
    <property type="match status" value="1"/>
</dbReference>
<dbReference type="AlphaFoldDB" id="A0A932QYL7"/>
<dbReference type="SMART" id="SM00382">
    <property type="entry name" value="AAA"/>
    <property type="match status" value="1"/>
</dbReference>
<comment type="similarity">
    <text evidence="1">Belongs to the ABC transporter superfamily.</text>
</comment>
<evidence type="ECO:0000313" key="7">
    <source>
        <dbReference type="Proteomes" id="UP000753196"/>
    </source>
</evidence>
<keyword evidence="2" id="KW-0813">Transport</keyword>
<dbReference type="InterPro" id="IPR003439">
    <property type="entry name" value="ABC_transporter-like_ATP-bd"/>
</dbReference>
<dbReference type="InterPro" id="IPR027417">
    <property type="entry name" value="P-loop_NTPase"/>
</dbReference>
<sequence length="250" mass="27549">MFISEKILEVENLRKKYKNVTAVDGVSFVVRSGEIVGLLGPNGAGKTTTIDMILGVVEPSGGQVHIFGKNLRTDRAEILSRINFSAVYAALPNNLTVGENLYIFALLYGVAQPRRRAQEAAGEFDLTKFIHTKSGLLSSGEQSRLHLAKAFLNRPRLLLMDEPTSSLDPSASQIVRERIVGYARKTGAAILWTSHDMLEVERVCDRVLFISHGKILLEGNPKTLPGEYGKNDLEELFIAVAREAESLARQ</sequence>
<dbReference type="PANTHER" id="PTHR42711">
    <property type="entry name" value="ABC TRANSPORTER ATP-BINDING PROTEIN"/>
    <property type="match status" value="1"/>
</dbReference>
<feature type="domain" description="ABC transporter" evidence="5">
    <location>
        <begin position="8"/>
        <end position="237"/>
    </location>
</feature>
<name>A0A932QYL7_9BACT</name>